<gene>
    <name evidence="1" type="ORF">PP769_00575</name>
</gene>
<accession>A0AA96JS66</accession>
<protein>
    <submittedName>
        <fullName evidence="1">Uncharacterized protein</fullName>
    </submittedName>
</protein>
<evidence type="ECO:0000313" key="1">
    <source>
        <dbReference type="EMBL" id="WNM58287.1"/>
    </source>
</evidence>
<dbReference type="EMBL" id="CP116967">
    <property type="protein sequence ID" value="WNM58287.1"/>
    <property type="molecule type" value="Genomic_DNA"/>
</dbReference>
<evidence type="ECO:0000313" key="2">
    <source>
        <dbReference type="Proteomes" id="UP001302719"/>
    </source>
</evidence>
<keyword evidence="2" id="KW-1185">Reference proteome</keyword>
<dbReference type="Proteomes" id="UP001302719">
    <property type="component" value="Chromosome"/>
</dbReference>
<dbReference type="RefSeq" id="WP_312643905.1">
    <property type="nucleotide sequence ID" value="NZ_CP116967.1"/>
</dbReference>
<organism evidence="1 2">
    <name type="scientific">Candidatus Nitrospira allomarina</name>
    <dbReference type="NCBI Taxonomy" id="3020900"/>
    <lineage>
        <taxon>Bacteria</taxon>
        <taxon>Pseudomonadati</taxon>
        <taxon>Nitrospirota</taxon>
        <taxon>Nitrospiria</taxon>
        <taxon>Nitrospirales</taxon>
        <taxon>Nitrospiraceae</taxon>
        <taxon>Nitrospira</taxon>
    </lineage>
</organism>
<dbReference type="KEGG" id="nall:PP769_00575"/>
<name>A0AA96JS66_9BACT</name>
<dbReference type="AlphaFoldDB" id="A0AA96JS66"/>
<reference evidence="1 2" key="1">
    <citation type="submission" date="2023-01" db="EMBL/GenBank/DDBJ databases">
        <title>Cultivation and genomic characterization of new, ubiquitous marine nitrite-oxidizing bacteria from the Nitrospirales.</title>
        <authorList>
            <person name="Mueller A.J."/>
            <person name="Daebeler A."/>
            <person name="Herbold C.W."/>
            <person name="Kirkegaard R.H."/>
            <person name="Daims H."/>
        </authorList>
    </citation>
    <scope>NUCLEOTIDE SEQUENCE [LARGE SCALE GENOMIC DNA]</scope>
    <source>
        <strain evidence="1 2">VA</strain>
    </source>
</reference>
<sequence length="214" mass="24543">MTYYYLNPEPEKIFSAIQYLSDHNILDDNKAFPPTLGFLSGIFNENESQVTQWMESSNTLPDSKYRVLVLSLWYANLTNSKTRVHGILQKRQALMDDFNIFFESNPISVTEIPLEKGPWVLDSLWGNFMATGKKEPVARIIEALPWFNVKGDWNRLMIGKAAAWSLTSNAIQHKKVIDICEIERINQTQDIADKLDKIVTTARKKLLTKTSTDN</sequence>
<proteinExistence type="predicted"/>